<sequence>MNKIQTRLSIFIFFIMSGIVLLSTLILYKVDLDNVLEGAKDDQLRMANLFAREVESRISARIDHTDRLATLLMNMDLENKDAVTEFLQKQYFINSDIELGYLLISKNGTATIAEAPVVENRSTLSFIESEWFLKALETEDVVISSPRFGRVSGSPIIILAKAIRDEEGEVKAVLSSPVLLSAEKVLQNFFTRENMTGDSILIVSRADGVFIVPPFERDILDPVPEKGINELHDKAMEGFEGTGVTIDAFGEKNIAAFSNINLLDWFIVSRISAEEAFAVINRHAKIFAFNALFMIALATAIIVFFLRFYFEPLRAASEKVQKMASSEIELEMLHIKRNDEVGVLLIGFNKLVETVRNRTKELEILSQVDGLTKLNNIRHMNSIMDLKWKEFRRRSEPLSIIMIDIDHFKKYNDHFGHQKGDLCLVKVSETMRIKLARPTDVIARYGGEEFIVLVEGDESMAARTAEYIRQSVKELAILHPLSPFKIVTISLGVASCVPGKADSIESLIKEADTALYKSKENGRDRYTIFSDI</sequence>
<dbReference type="CDD" id="cd18773">
    <property type="entry name" value="PDC1_HK_sensor"/>
    <property type="match status" value="1"/>
</dbReference>
<dbReference type="SUPFAM" id="SSF55073">
    <property type="entry name" value="Nucleotide cyclase"/>
    <property type="match status" value="1"/>
</dbReference>
<feature type="transmembrane region" description="Helical" evidence="8">
    <location>
        <begin position="7"/>
        <end position="28"/>
    </location>
</feature>
<dbReference type="Pfam" id="PF02743">
    <property type="entry name" value="dCache_1"/>
    <property type="match status" value="1"/>
</dbReference>
<dbReference type="Gene3D" id="3.30.70.270">
    <property type="match status" value="1"/>
</dbReference>
<keyword evidence="5 8" id="KW-1133">Transmembrane helix</keyword>
<dbReference type="InterPro" id="IPR029787">
    <property type="entry name" value="Nucleotide_cyclase"/>
</dbReference>
<dbReference type="GO" id="GO:1902201">
    <property type="term" value="P:negative regulation of bacterial-type flagellum-dependent cell motility"/>
    <property type="evidence" value="ECO:0007669"/>
    <property type="project" value="TreeGrafter"/>
</dbReference>
<evidence type="ECO:0000256" key="1">
    <source>
        <dbReference type="ARBA" id="ARBA00004651"/>
    </source>
</evidence>
<evidence type="ECO:0000256" key="8">
    <source>
        <dbReference type="SAM" id="Phobius"/>
    </source>
</evidence>
<keyword evidence="4 8" id="KW-0812">Transmembrane</keyword>
<name>A0AAJ1IF80_9SPIO</name>
<dbReference type="EMBL" id="JAQQAL010000018">
    <property type="protein sequence ID" value="MDC7226872.1"/>
    <property type="molecule type" value="Genomic_DNA"/>
</dbReference>
<evidence type="ECO:0000256" key="5">
    <source>
        <dbReference type="ARBA" id="ARBA00022989"/>
    </source>
</evidence>
<dbReference type="FunFam" id="3.30.70.270:FF:000001">
    <property type="entry name" value="Diguanylate cyclase domain protein"/>
    <property type="match status" value="1"/>
</dbReference>
<dbReference type="NCBIfam" id="TIGR00254">
    <property type="entry name" value="GGDEF"/>
    <property type="match status" value="1"/>
</dbReference>
<dbReference type="InterPro" id="IPR003660">
    <property type="entry name" value="HAMP_dom"/>
</dbReference>
<keyword evidence="11" id="KW-0548">Nucleotidyltransferase</keyword>
<evidence type="ECO:0000259" key="9">
    <source>
        <dbReference type="PROSITE" id="PS50885"/>
    </source>
</evidence>
<dbReference type="PANTHER" id="PTHR45138:SF9">
    <property type="entry name" value="DIGUANYLATE CYCLASE DGCM-RELATED"/>
    <property type="match status" value="1"/>
</dbReference>
<dbReference type="Gene3D" id="3.30.450.20">
    <property type="entry name" value="PAS domain"/>
    <property type="match status" value="1"/>
</dbReference>
<proteinExistence type="predicted"/>
<dbReference type="GO" id="GO:0043709">
    <property type="term" value="P:cell adhesion involved in single-species biofilm formation"/>
    <property type="evidence" value="ECO:0007669"/>
    <property type="project" value="TreeGrafter"/>
</dbReference>
<dbReference type="GO" id="GO:0005886">
    <property type="term" value="C:plasma membrane"/>
    <property type="evidence" value="ECO:0007669"/>
    <property type="project" value="UniProtKB-SubCell"/>
</dbReference>
<dbReference type="Proteomes" id="UP001221217">
    <property type="component" value="Unassembled WGS sequence"/>
</dbReference>
<dbReference type="CDD" id="cd18774">
    <property type="entry name" value="PDC2_HK_sensor"/>
    <property type="match status" value="1"/>
</dbReference>
<dbReference type="PROSITE" id="PS50885">
    <property type="entry name" value="HAMP"/>
    <property type="match status" value="1"/>
</dbReference>
<evidence type="ECO:0000313" key="12">
    <source>
        <dbReference type="Proteomes" id="UP001221217"/>
    </source>
</evidence>
<evidence type="ECO:0000256" key="6">
    <source>
        <dbReference type="ARBA" id="ARBA00023136"/>
    </source>
</evidence>
<organism evidence="11 12">
    <name type="scientific">Candidatus Thalassospirochaeta sargassi</name>
    <dbReference type="NCBI Taxonomy" id="3119039"/>
    <lineage>
        <taxon>Bacteria</taxon>
        <taxon>Pseudomonadati</taxon>
        <taxon>Spirochaetota</taxon>
        <taxon>Spirochaetia</taxon>
        <taxon>Spirochaetales</taxon>
        <taxon>Spirochaetaceae</taxon>
        <taxon>Candidatus Thalassospirochaeta</taxon>
    </lineage>
</organism>
<gene>
    <name evidence="11" type="ORF">PQJ61_08900</name>
</gene>
<accession>A0AAJ1IF80</accession>
<dbReference type="SUPFAM" id="SSF158472">
    <property type="entry name" value="HAMP domain-like"/>
    <property type="match status" value="1"/>
</dbReference>
<dbReference type="GO" id="GO:0052621">
    <property type="term" value="F:diguanylate cyclase activity"/>
    <property type="evidence" value="ECO:0007669"/>
    <property type="project" value="UniProtKB-EC"/>
</dbReference>
<dbReference type="EC" id="2.7.7.65" evidence="2"/>
<evidence type="ECO:0000256" key="2">
    <source>
        <dbReference type="ARBA" id="ARBA00012528"/>
    </source>
</evidence>
<dbReference type="PROSITE" id="PS50887">
    <property type="entry name" value="GGDEF"/>
    <property type="match status" value="1"/>
</dbReference>
<dbReference type="InterPro" id="IPR000160">
    <property type="entry name" value="GGDEF_dom"/>
</dbReference>
<dbReference type="SMART" id="SM00267">
    <property type="entry name" value="GGDEF"/>
    <property type="match status" value="1"/>
</dbReference>
<dbReference type="Gene3D" id="6.10.340.10">
    <property type="match status" value="1"/>
</dbReference>
<reference evidence="11 12" key="1">
    <citation type="submission" date="2022-12" db="EMBL/GenBank/DDBJ databases">
        <title>Metagenome assembled genome from gulf of manar.</title>
        <authorList>
            <person name="Kohli P."/>
            <person name="Pk S."/>
            <person name="Venkata Ramana C."/>
            <person name="Sasikala C."/>
        </authorList>
    </citation>
    <scope>NUCLEOTIDE SEQUENCE [LARGE SCALE GENOMIC DNA]</scope>
    <source>
        <strain evidence="11">JB008</strain>
    </source>
</reference>
<dbReference type="InterPro" id="IPR033479">
    <property type="entry name" value="dCache_1"/>
</dbReference>
<dbReference type="CDD" id="cd01949">
    <property type="entry name" value="GGDEF"/>
    <property type="match status" value="1"/>
</dbReference>
<dbReference type="Pfam" id="PF00990">
    <property type="entry name" value="GGDEF"/>
    <property type="match status" value="1"/>
</dbReference>
<evidence type="ECO:0000313" key="11">
    <source>
        <dbReference type="EMBL" id="MDC7226872.1"/>
    </source>
</evidence>
<evidence type="ECO:0000256" key="3">
    <source>
        <dbReference type="ARBA" id="ARBA00022475"/>
    </source>
</evidence>
<feature type="domain" description="HAMP" evidence="9">
    <location>
        <begin position="307"/>
        <end position="360"/>
    </location>
</feature>
<evidence type="ECO:0000256" key="4">
    <source>
        <dbReference type="ARBA" id="ARBA00022692"/>
    </source>
</evidence>
<evidence type="ECO:0000256" key="7">
    <source>
        <dbReference type="ARBA" id="ARBA00034247"/>
    </source>
</evidence>
<keyword evidence="3" id="KW-1003">Cell membrane</keyword>
<feature type="domain" description="GGDEF" evidence="10">
    <location>
        <begin position="396"/>
        <end position="531"/>
    </location>
</feature>
<dbReference type="AlphaFoldDB" id="A0AAJ1IF80"/>
<comment type="catalytic activity">
    <reaction evidence="7">
        <text>2 GTP = 3',3'-c-di-GMP + 2 diphosphate</text>
        <dbReference type="Rhea" id="RHEA:24898"/>
        <dbReference type="ChEBI" id="CHEBI:33019"/>
        <dbReference type="ChEBI" id="CHEBI:37565"/>
        <dbReference type="ChEBI" id="CHEBI:58805"/>
        <dbReference type="EC" id="2.7.7.65"/>
    </reaction>
</comment>
<dbReference type="InterPro" id="IPR050469">
    <property type="entry name" value="Diguanylate_Cyclase"/>
</dbReference>
<feature type="transmembrane region" description="Helical" evidence="8">
    <location>
        <begin position="287"/>
        <end position="310"/>
    </location>
</feature>
<keyword evidence="11" id="KW-0808">Transferase</keyword>
<protein>
    <recommendedName>
        <fullName evidence="2">diguanylate cyclase</fullName>
        <ecNumber evidence="2">2.7.7.65</ecNumber>
    </recommendedName>
</protein>
<dbReference type="PANTHER" id="PTHR45138">
    <property type="entry name" value="REGULATORY COMPONENTS OF SENSORY TRANSDUCTION SYSTEM"/>
    <property type="match status" value="1"/>
</dbReference>
<comment type="subcellular location">
    <subcellularLocation>
        <location evidence="1">Cell membrane</location>
        <topology evidence="1">Multi-pass membrane protein</topology>
    </subcellularLocation>
</comment>
<dbReference type="InterPro" id="IPR043128">
    <property type="entry name" value="Rev_trsase/Diguanyl_cyclase"/>
</dbReference>
<dbReference type="GO" id="GO:0007165">
    <property type="term" value="P:signal transduction"/>
    <property type="evidence" value="ECO:0007669"/>
    <property type="project" value="InterPro"/>
</dbReference>
<keyword evidence="6 8" id="KW-0472">Membrane</keyword>
<evidence type="ECO:0000259" key="10">
    <source>
        <dbReference type="PROSITE" id="PS50887"/>
    </source>
</evidence>
<comment type="caution">
    <text evidence="11">The sequence shown here is derived from an EMBL/GenBank/DDBJ whole genome shotgun (WGS) entry which is preliminary data.</text>
</comment>